<dbReference type="STRING" id="98765.A0A2R6S5M3"/>
<dbReference type="PANTHER" id="PTHR40465">
    <property type="entry name" value="CHROMOSOME 1, WHOLE GENOME SHOTGUN SEQUENCE"/>
    <property type="match status" value="1"/>
</dbReference>
<dbReference type="Proteomes" id="UP000186601">
    <property type="component" value="Unassembled WGS sequence"/>
</dbReference>
<keyword evidence="1" id="KW-0812">Transmembrane</keyword>
<organism evidence="2 3">
    <name type="scientific">Hermanssonia centrifuga</name>
    <dbReference type="NCBI Taxonomy" id="98765"/>
    <lineage>
        <taxon>Eukaryota</taxon>
        <taxon>Fungi</taxon>
        <taxon>Dikarya</taxon>
        <taxon>Basidiomycota</taxon>
        <taxon>Agaricomycotina</taxon>
        <taxon>Agaricomycetes</taxon>
        <taxon>Polyporales</taxon>
        <taxon>Meruliaceae</taxon>
        <taxon>Hermanssonia</taxon>
    </lineage>
</organism>
<proteinExistence type="predicted"/>
<reference evidence="2 3" key="1">
    <citation type="submission" date="2018-02" db="EMBL/GenBank/DDBJ databases">
        <title>Genome sequence of the basidiomycete white-rot fungus Phlebia centrifuga.</title>
        <authorList>
            <person name="Granchi Z."/>
            <person name="Peng M."/>
            <person name="de Vries R.P."/>
            <person name="Hilden K."/>
            <person name="Makela M.R."/>
            <person name="Grigoriev I."/>
            <person name="Riley R."/>
        </authorList>
    </citation>
    <scope>NUCLEOTIDE SEQUENCE [LARGE SCALE GENOMIC DNA]</scope>
    <source>
        <strain evidence="2 3">FBCC195</strain>
    </source>
</reference>
<dbReference type="OrthoDB" id="3183258at2759"/>
<name>A0A2R6S5M3_9APHY</name>
<accession>A0A2R6S5M3</accession>
<feature type="transmembrane region" description="Helical" evidence="1">
    <location>
        <begin position="23"/>
        <end position="47"/>
    </location>
</feature>
<dbReference type="AlphaFoldDB" id="A0A2R6S5M3"/>
<keyword evidence="1" id="KW-0472">Membrane</keyword>
<protein>
    <submittedName>
        <fullName evidence="2">Uncharacterized protein</fullName>
    </submittedName>
</protein>
<keyword evidence="1" id="KW-1133">Transmembrane helix</keyword>
<evidence type="ECO:0000256" key="1">
    <source>
        <dbReference type="SAM" id="Phobius"/>
    </source>
</evidence>
<sequence length="70" mass="8181">MRVQVEDLGQQSRIPEFIHFQKFQVIVIIWLAFSAVADSAITFALVWHLRRHKTGFASTDDVVNKIIRRE</sequence>
<gene>
    <name evidence="2" type="ORF">PHLCEN_2v633</name>
</gene>
<comment type="caution">
    <text evidence="2">The sequence shown here is derived from an EMBL/GenBank/DDBJ whole genome shotgun (WGS) entry which is preliminary data.</text>
</comment>
<evidence type="ECO:0000313" key="2">
    <source>
        <dbReference type="EMBL" id="PSS37519.1"/>
    </source>
</evidence>
<dbReference type="PANTHER" id="PTHR40465:SF1">
    <property type="entry name" value="DUF6534 DOMAIN-CONTAINING PROTEIN"/>
    <property type="match status" value="1"/>
</dbReference>
<keyword evidence="3" id="KW-1185">Reference proteome</keyword>
<dbReference type="EMBL" id="MLYV02000040">
    <property type="protein sequence ID" value="PSS37519.1"/>
    <property type="molecule type" value="Genomic_DNA"/>
</dbReference>
<evidence type="ECO:0000313" key="3">
    <source>
        <dbReference type="Proteomes" id="UP000186601"/>
    </source>
</evidence>